<gene>
    <name evidence="1" type="ORF">ACOLOM_LOCUS10956</name>
</gene>
<comment type="caution">
    <text evidence="1">The sequence shown here is derived from an EMBL/GenBank/DDBJ whole genome shotgun (WGS) entry which is preliminary data.</text>
</comment>
<accession>A0ACA9PN34</accession>
<sequence>EKLYALDAVVDDVTGYERTKYDPPLKDVELKKTAIVRIRIEDASCKQRTGGPNGGEPPATIQEAGQPEGVWTGVVPCWTQYGKPVGHGNHADVLEKAMKGLSEQGEKYALDVAMAKTKVEGS</sequence>
<feature type="non-terminal residue" evidence="1">
    <location>
        <position position="1"/>
    </location>
</feature>
<protein>
    <submittedName>
        <fullName evidence="1">16934_t:CDS:1</fullName>
    </submittedName>
</protein>
<dbReference type="Proteomes" id="UP000789525">
    <property type="component" value="Unassembled WGS sequence"/>
</dbReference>
<keyword evidence="2" id="KW-1185">Reference proteome</keyword>
<reference evidence="1" key="1">
    <citation type="submission" date="2021-06" db="EMBL/GenBank/DDBJ databases">
        <authorList>
            <person name="Kallberg Y."/>
            <person name="Tangrot J."/>
            <person name="Rosling A."/>
        </authorList>
    </citation>
    <scope>NUCLEOTIDE SEQUENCE</scope>
    <source>
        <strain evidence="1">CL356</strain>
    </source>
</reference>
<dbReference type="EMBL" id="CAJVPT010037276">
    <property type="protein sequence ID" value="CAG8717072.1"/>
    <property type="molecule type" value="Genomic_DNA"/>
</dbReference>
<evidence type="ECO:0000313" key="1">
    <source>
        <dbReference type="EMBL" id="CAG8717072.1"/>
    </source>
</evidence>
<organism evidence="1 2">
    <name type="scientific">Acaulospora colombiana</name>
    <dbReference type="NCBI Taxonomy" id="27376"/>
    <lineage>
        <taxon>Eukaryota</taxon>
        <taxon>Fungi</taxon>
        <taxon>Fungi incertae sedis</taxon>
        <taxon>Mucoromycota</taxon>
        <taxon>Glomeromycotina</taxon>
        <taxon>Glomeromycetes</taxon>
        <taxon>Diversisporales</taxon>
        <taxon>Acaulosporaceae</taxon>
        <taxon>Acaulospora</taxon>
    </lineage>
</organism>
<proteinExistence type="predicted"/>
<evidence type="ECO:0000313" key="2">
    <source>
        <dbReference type="Proteomes" id="UP000789525"/>
    </source>
</evidence>
<name>A0ACA9PN34_9GLOM</name>